<proteinExistence type="predicted"/>
<keyword evidence="1" id="KW-0680">Restriction system</keyword>
<dbReference type="GO" id="GO:0009307">
    <property type="term" value="P:DNA restriction-modification system"/>
    <property type="evidence" value="ECO:0007669"/>
    <property type="project" value="UniProtKB-KW"/>
</dbReference>
<dbReference type="AlphaFoldDB" id="A0A6C0K9C5"/>
<dbReference type="InterPro" id="IPR003356">
    <property type="entry name" value="DNA_methylase_A-5"/>
</dbReference>
<dbReference type="Pfam" id="PF02384">
    <property type="entry name" value="N6_Mtase"/>
    <property type="match status" value="1"/>
</dbReference>
<dbReference type="Gene3D" id="3.40.50.150">
    <property type="entry name" value="Vaccinia Virus protein VP39"/>
    <property type="match status" value="1"/>
</dbReference>
<accession>A0A6C0K9C5</accession>
<name>A0A6C0K9C5_9ZZZZ</name>
<dbReference type="PANTHER" id="PTHR42998">
    <property type="entry name" value="TYPE I RESTRICTION ENZYME HINDVIIP M PROTEIN-RELATED"/>
    <property type="match status" value="1"/>
</dbReference>
<dbReference type="InterPro" id="IPR052916">
    <property type="entry name" value="Type-I_RE_MTase_Subunit"/>
</dbReference>
<organism evidence="4">
    <name type="scientific">viral metagenome</name>
    <dbReference type="NCBI Taxonomy" id="1070528"/>
    <lineage>
        <taxon>unclassified sequences</taxon>
        <taxon>metagenomes</taxon>
        <taxon>organismal metagenomes</taxon>
    </lineage>
</organism>
<evidence type="ECO:0000256" key="1">
    <source>
        <dbReference type="ARBA" id="ARBA00022747"/>
    </source>
</evidence>
<evidence type="ECO:0000259" key="3">
    <source>
        <dbReference type="Pfam" id="PF02384"/>
    </source>
</evidence>
<dbReference type="Gene3D" id="3.90.220.20">
    <property type="entry name" value="DNA methylase specificity domains"/>
    <property type="match status" value="1"/>
</dbReference>
<protein>
    <recommendedName>
        <fullName evidence="3">DNA methylase adenine-specific domain-containing protein</fullName>
    </recommendedName>
</protein>
<sequence>MDYVLTKLNQHFHNKGIDTKARYTLLKSIFQYYIVYETYEGCEAADPEVVELLKSVDLHSGDAIQAFFMKFGETFLQRSLDQFYTPSTISEFLGSIMASCATVLEPASGSGDLITNIEAGVYHFYDRSADAIELARLNMLLHKVAPARTVFDVRDTLSQRGEGTFSLVITNPPFGVKTVERRRAILDQYQYGKEKTTQQLGVLFIEQALAYVEPEGIAAIIIPTGYLTNQSEAFMRADLLKRHRILGVFYLPDGTFKRSGTGVDTSLVIIQNTTVPLDDDYEIFVENIGTIGIQTNKKDTPPLYKKDVATGHILMDSNGNAVKDNSLPEVAGRFLSFMKGNRRFRMPSVEDTTYVVAKRSDLLRAGATMNMKLYFRDFVQIQRSVRGGAHFMLGAVVAAVKKGKKRVQKEGKYVYLDIAEIQRGSYSTKNLMRGWELPNRASYAVEPNDILLSKLKGNPSFCMISDTAADSQKIIATNGVFRLRIPDETKRLTVFRYLFMKEFTDQFNSYTGGSIMANIKETDLLNHVVIPELCLEELEAVRKFVGHLQAAHLAFQSLSFKNL</sequence>
<evidence type="ECO:0000313" key="4">
    <source>
        <dbReference type="EMBL" id="QHU12868.1"/>
    </source>
</evidence>
<dbReference type="InterPro" id="IPR044946">
    <property type="entry name" value="Restrct_endonuc_typeI_TRD_sf"/>
</dbReference>
<dbReference type="SUPFAM" id="SSF116734">
    <property type="entry name" value="DNA methylase specificity domain"/>
    <property type="match status" value="1"/>
</dbReference>
<dbReference type="GO" id="GO:0008170">
    <property type="term" value="F:N-methyltransferase activity"/>
    <property type="evidence" value="ECO:0007669"/>
    <property type="project" value="InterPro"/>
</dbReference>
<keyword evidence="2" id="KW-0238">DNA-binding</keyword>
<dbReference type="InterPro" id="IPR002052">
    <property type="entry name" value="DNA_methylase_N6_adenine_CS"/>
</dbReference>
<reference evidence="4" key="1">
    <citation type="journal article" date="2020" name="Nature">
        <title>Giant virus diversity and host interactions through global metagenomics.</title>
        <authorList>
            <person name="Schulz F."/>
            <person name="Roux S."/>
            <person name="Paez-Espino D."/>
            <person name="Jungbluth S."/>
            <person name="Walsh D.A."/>
            <person name="Denef V.J."/>
            <person name="McMahon K.D."/>
            <person name="Konstantinidis K.T."/>
            <person name="Eloe-Fadrosh E.A."/>
            <person name="Kyrpides N.C."/>
            <person name="Woyke T."/>
        </authorList>
    </citation>
    <scope>NUCLEOTIDE SEQUENCE</scope>
    <source>
        <strain evidence="4">GVMAG-S-1101172-89</strain>
    </source>
</reference>
<dbReference type="GO" id="GO:0032259">
    <property type="term" value="P:methylation"/>
    <property type="evidence" value="ECO:0007669"/>
    <property type="project" value="InterPro"/>
</dbReference>
<dbReference type="PROSITE" id="PS00092">
    <property type="entry name" value="N6_MTASE"/>
    <property type="match status" value="1"/>
</dbReference>
<dbReference type="PRINTS" id="PR00507">
    <property type="entry name" value="N12N6MTFRASE"/>
</dbReference>
<dbReference type="PANTHER" id="PTHR42998:SF1">
    <property type="entry name" value="TYPE I RESTRICTION ENZYME HINDI METHYLASE SUBUNIT"/>
    <property type="match status" value="1"/>
</dbReference>
<dbReference type="InterPro" id="IPR029063">
    <property type="entry name" value="SAM-dependent_MTases_sf"/>
</dbReference>
<evidence type="ECO:0000256" key="2">
    <source>
        <dbReference type="ARBA" id="ARBA00023125"/>
    </source>
</evidence>
<dbReference type="GO" id="GO:0003677">
    <property type="term" value="F:DNA binding"/>
    <property type="evidence" value="ECO:0007669"/>
    <property type="project" value="UniProtKB-KW"/>
</dbReference>
<dbReference type="SUPFAM" id="SSF53335">
    <property type="entry name" value="S-adenosyl-L-methionine-dependent methyltransferases"/>
    <property type="match status" value="1"/>
</dbReference>
<dbReference type="EMBL" id="MN740810">
    <property type="protein sequence ID" value="QHU12868.1"/>
    <property type="molecule type" value="Genomic_DNA"/>
</dbReference>
<feature type="domain" description="DNA methylase adenine-specific" evidence="3">
    <location>
        <begin position="77"/>
        <end position="298"/>
    </location>
</feature>